<dbReference type="OrthoDB" id="447173at2759"/>
<evidence type="ECO:0000256" key="7">
    <source>
        <dbReference type="ARBA" id="ARBA00022840"/>
    </source>
</evidence>
<dbReference type="GO" id="GO:0030286">
    <property type="term" value="C:dynein complex"/>
    <property type="evidence" value="ECO:0007669"/>
    <property type="project" value="UniProtKB-KW"/>
</dbReference>
<organism evidence="16 17">
    <name type="scientific">Sugiyamaella lignohabitans</name>
    <dbReference type="NCBI Taxonomy" id="796027"/>
    <lineage>
        <taxon>Eukaryota</taxon>
        <taxon>Fungi</taxon>
        <taxon>Dikarya</taxon>
        <taxon>Ascomycota</taxon>
        <taxon>Saccharomycotina</taxon>
        <taxon>Dipodascomycetes</taxon>
        <taxon>Dipodascales</taxon>
        <taxon>Trichomonascaceae</taxon>
        <taxon>Sugiyamaella</taxon>
    </lineage>
</organism>
<dbReference type="InterPro" id="IPR042222">
    <property type="entry name" value="Dynein_2_N"/>
</dbReference>
<gene>
    <name evidence="16" type="primary">DYN1</name>
    <name evidence="16" type="ORF">AWJ20_2984</name>
</gene>
<evidence type="ECO:0000256" key="9">
    <source>
        <dbReference type="ARBA" id="ARBA00023054"/>
    </source>
</evidence>
<dbReference type="RefSeq" id="XP_018737834.1">
    <property type="nucleotide sequence ID" value="XM_018879968.1"/>
</dbReference>
<keyword evidence="8" id="KW-0243">Dynein</keyword>
<comment type="subcellular location">
    <subcellularLocation>
        <location evidence="1">Cytoplasm</location>
        <location evidence="1">Cytoskeleton</location>
    </subcellularLocation>
</comment>
<feature type="domain" description="Dynein heavy chain linker" evidence="14">
    <location>
        <begin position="730"/>
        <end position="1134"/>
    </location>
</feature>
<dbReference type="Pfam" id="PF12774">
    <property type="entry name" value="AAA_6"/>
    <property type="match status" value="1"/>
</dbReference>
<proteinExistence type="inferred from homology"/>
<evidence type="ECO:0000256" key="5">
    <source>
        <dbReference type="ARBA" id="ARBA00022737"/>
    </source>
</evidence>
<feature type="domain" description="Dynein heavy chain tail" evidence="13">
    <location>
        <begin position="2"/>
        <end position="251"/>
    </location>
</feature>
<dbReference type="Gene3D" id="1.10.287.2620">
    <property type="match status" value="1"/>
</dbReference>
<keyword evidence="17" id="KW-1185">Reference proteome</keyword>
<feature type="coiled-coil region" evidence="12">
    <location>
        <begin position="631"/>
        <end position="676"/>
    </location>
</feature>
<dbReference type="GO" id="GO:0045505">
    <property type="term" value="F:dynein intermediate chain binding"/>
    <property type="evidence" value="ECO:0007669"/>
    <property type="project" value="InterPro"/>
</dbReference>
<dbReference type="InterPro" id="IPR027417">
    <property type="entry name" value="P-loop_NTPase"/>
</dbReference>
<keyword evidence="9 12" id="KW-0175">Coiled coil</keyword>
<accession>A0A161HMX8</accession>
<keyword evidence="6" id="KW-0547">Nucleotide-binding</keyword>
<dbReference type="InterPro" id="IPR042228">
    <property type="entry name" value="Dynein_linker_3"/>
</dbReference>
<evidence type="ECO:0000256" key="10">
    <source>
        <dbReference type="ARBA" id="ARBA00023175"/>
    </source>
</evidence>
<evidence type="ECO:0000256" key="6">
    <source>
        <dbReference type="ARBA" id="ARBA00022741"/>
    </source>
</evidence>
<evidence type="ECO:0000259" key="13">
    <source>
        <dbReference type="Pfam" id="PF08385"/>
    </source>
</evidence>
<keyword evidence="10" id="KW-0505">Motor protein</keyword>
<dbReference type="InterPro" id="IPR013594">
    <property type="entry name" value="Dynein_heavy_tail"/>
</dbReference>
<keyword evidence="7" id="KW-0067">ATP-binding</keyword>
<keyword evidence="5" id="KW-0677">Repeat</keyword>
<dbReference type="GO" id="GO:0005874">
    <property type="term" value="C:microtubule"/>
    <property type="evidence" value="ECO:0007669"/>
    <property type="project" value="UniProtKB-KW"/>
</dbReference>
<dbReference type="InterPro" id="IPR035699">
    <property type="entry name" value="AAA_6"/>
</dbReference>
<evidence type="ECO:0000256" key="8">
    <source>
        <dbReference type="ARBA" id="ARBA00023017"/>
    </source>
</evidence>
<protein>
    <submittedName>
        <fullName evidence="16">Dynein heavy chain</fullName>
    </submittedName>
</protein>
<dbReference type="InterPro" id="IPR026983">
    <property type="entry name" value="DHC"/>
</dbReference>
<evidence type="ECO:0000256" key="12">
    <source>
        <dbReference type="SAM" id="Coils"/>
    </source>
</evidence>
<dbReference type="FunFam" id="1.20.140.100:FF:000002">
    <property type="entry name" value="Cytoplasmic dynein heavy chain 1"/>
    <property type="match status" value="1"/>
</dbReference>
<evidence type="ECO:0000256" key="3">
    <source>
        <dbReference type="ARBA" id="ARBA00022490"/>
    </source>
</evidence>
<dbReference type="GeneID" id="30034955"/>
<keyword evidence="3" id="KW-0963">Cytoplasm</keyword>
<dbReference type="Pfam" id="PF08393">
    <property type="entry name" value="DHC_N2"/>
    <property type="match status" value="1"/>
</dbReference>
<dbReference type="KEGG" id="slb:AWJ20_2984"/>
<dbReference type="PANTHER" id="PTHR46532">
    <property type="entry name" value="MALE FERTILITY FACTOR KL5"/>
    <property type="match status" value="1"/>
</dbReference>
<dbReference type="FunFam" id="3.20.180.20:FF:000002">
    <property type="entry name" value="Cytoplasmic dynein heavy chain 1"/>
    <property type="match status" value="1"/>
</dbReference>
<evidence type="ECO:0000256" key="4">
    <source>
        <dbReference type="ARBA" id="ARBA00022701"/>
    </source>
</evidence>
<dbReference type="Gene3D" id="1.20.140.100">
    <property type="entry name" value="Dynein heavy chain, N-terminal domain 2"/>
    <property type="match status" value="1"/>
</dbReference>
<feature type="domain" description="Dynein heavy chain hydrolytic ATP-binding dynein motor region" evidence="15">
    <location>
        <begin position="1282"/>
        <end position="1326"/>
    </location>
</feature>
<comment type="similarity">
    <text evidence="2">Belongs to the dynein heavy chain family.</text>
</comment>
<name>A0A161HMX8_9ASCO</name>
<keyword evidence="11" id="KW-0206">Cytoskeleton</keyword>
<dbReference type="Gene3D" id="3.20.180.20">
    <property type="entry name" value="Dynein heavy chain, N-terminal domain 2"/>
    <property type="match status" value="1"/>
</dbReference>
<reference evidence="16 17" key="1">
    <citation type="submission" date="2016-02" db="EMBL/GenBank/DDBJ databases">
        <title>Complete genome sequence and transcriptome regulation of the pentose utilising yeast Sugiyamaella lignohabitans.</title>
        <authorList>
            <person name="Bellasio M."/>
            <person name="Peymann A."/>
            <person name="Valli M."/>
            <person name="Sipitzky M."/>
            <person name="Graf A."/>
            <person name="Sauer M."/>
            <person name="Marx H."/>
            <person name="Mattanovich D."/>
        </authorList>
    </citation>
    <scope>NUCLEOTIDE SEQUENCE [LARGE SCALE GENOMIC DNA]</scope>
    <source>
        <strain evidence="16 17">CBS 10342</strain>
    </source>
</reference>
<evidence type="ECO:0000256" key="2">
    <source>
        <dbReference type="ARBA" id="ARBA00008887"/>
    </source>
</evidence>
<dbReference type="InterPro" id="IPR013602">
    <property type="entry name" value="Dynein_heavy_linker"/>
</dbReference>
<dbReference type="Gene3D" id="3.40.50.300">
    <property type="entry name" value="P-loop containing nucleotide triphosphate hydrolases"/>
    <property type="match status" value="1"/>
</dbReference>
<evidence type="ECO:0000259" key="14">
    <source>
        <dbReference type="Pfam" id="PF08393"/>
    </source>
</evidence>
<dbReference type="GO" id="GO:0051959">
    <property type="term" value="F:dynein light intermediate chain binding"/>
    <property type="evidence" value="ECO:0007669"/>
    <property type="project" value="InterPro"/>
</dbReference>
<evidence type="ECO:0000313" key="17">
    <source>
        <dbReference type="Proteomes" id="UP000189580"/>
    </source>
</evidence>
<dbReference type="Proteomes" id="UP000189580">
    <property type="component" value="Chromosome b"/>
</dbReference>
<dbReference type="PANTHER" id="PTHR46532:SF4">
    <property type="entry name" value="AAA+ ATPASE DOMAIN-CONTAINING PROTEIN"/>
    <property type="match status" value="1"/>
</dbReference>
<evidence type="ECO:0000259" key="15">
    <source>
        <dbReference type="Pfam" id="PF12774"/>
    </source>
</evidence>
<dbReference type="Gene3D" id="1.20.58.1120">
    <property type="match status" value="1"/>
</dbReference>
<evidence type="ECO:0000256" key="1">
    <source>
        <dbReference type="ARBA" id="ARBA00004245"/>
    </source>
</evidence>
<dbReference type="EMBL" id="CP014503">
    <property type="protein sequence ID" value="ANB15357.1"/>
    <property type="molecule type" value="Genomic_DNA"/>
</dbReference>
<dbReference type="Pfam" id="PF08385">
    <property type="entry name" value="DHC_N1"/>
    <property type="match status" value="1"/>
</dbReference>
<evidence type="ECO:0000256" key="11">
    <source>
        <dbReference type="ARBA" id="ARBA00023212"/>
    </source>
</evidence>
<dbReference type="GO" id="GO:0005524">
    <property type="term" value="F:ATP binding"/>
    <property type="evidence" value="ECO:0007669"/>
    <property type="project" value="UniProtKB-KW"/>
</dbReference>
<sequence length="1335" mass="154014">MFRVFSKFNALFVRPAIRGAIQEYQTRLIENVKLDISSLQERFRQQYSSSEDFEMSKLRDMPLIAGTIGWIKQIESQLDMYMQRVEHVLGKGWQAYADGQKLYIESTMFRKMLDASALYQEWLKAVTKRNLVIQGPVLTIIQSRNRGSAVNYEAHVNFDPQIINLFKEVRNLLWMNFQIPHSLVATAKDAKKIYPFAVSLIDSLRVFSNIKNSVSLQYPELQPLLYGMENNIYKRVSQCMELKWDSLVHDYDINGESSRGEIGAAKLVYDIEELVTIYQIKGEGIVNLYDTILGALDGLRECEFGYSSFAKSLNTIQESVDKLSLEVYTNVAQFVSILNGKIKVILAERCEDLIAMWVTVFQDPQSKITGDNLFLKMKFATHELTLRNQVVHLSPPLKSTRVVWLAHLQDIISSICKLSKIEANRFDQLGKGKDKKSFSNIPLEISHSLLTAYKTIDNLLFHAENYLERWYQFQNLWDLEASRVFDILGDDMERWLQILSEIRKARTTFDTNEAYKEFGLLRIDIRPVQARIVSKYDAWQRDIIRQFAEILNSKMRDTCSEIEASRRDLEKQVIDISSTQAVVACIFAIQHSTKNLDRWEHSVSIFGRGEATLARYRFQFPSSWLYILHIVNEWNALNEILSRKKKALDQQQDAVHAKVQSEILRLNDRVNTLEEKWQIDKPVSGTLDPKETRKLLSKYESDVSDIQTESDLLAKASSALNIEFAVPSALEATVEEIRDFGSVWGALDTIWNSLNDLRETPWASVVPRKVRQEIDNLTHMTKNMPTRIRQYSAFQHIQNVLKTLSKANPLLSELRSDAIRERHWESLHKKLLQSSSRLFFTSMTLGNVWDMDLNTNASTVKDIIEIARGEMALEIYLREVREYWVGFSLELVNYKNTCRLIKNWDEIFVKSSDHINSLNTMHNSPYFKVFEEECRSWEEKLNRVHLLFDLWVDVQRQWVYLEGVFNNNMEIKHLLPVESSRFQNINSELFVILRKVYKSTLILDVLNISGIQPSIERLAELLEKVQKALGEYFEKERQRFSRFYFIGDEDLLEIIGNSTDIRRVEKHLSKMFSGIAGLLYEAETSLISGVISKEGEKLPFATPISLIKMPHVVDWLTAVETQTKTSLIALLHEAVDSLIGIATQFDADSQSMDESFFFWTQKFPTQINLLATQVVWTRRVEASLSSSTNPSLELTKSYCERMLEILAHKVLHDLTVIERKCCEALISELVHQRDIISHLIKENVTSLSDFEWQSQMTFHLSSNVKDLFKSLVVKQAKASFVYGFEYLGVPEKLVATPLLDKCFLSMTQALDQKLGGSPFGPAGTGMSSEYVCYAM</sequence>
<keyword evidence="4" id="KW-0493">Microtubule</keyword>
<dbReference type="FunFam" id="1.10.287.2620:FF:000001">
    <property type="entry name" value="Cytoplasmic dynein heavy chain 1"/>
    <property type="match status" value="1"/>
</dbReference>
<evidence type="ECO:0000313" key="16">
    <source>
        <dbReference type="EMBL" id="ANB15357.1"/>
    </source>
</evidence>
<dbReference type="GO" id="GO:0007018">
    <property type="term" value="P:microtubule-based movement"/>
    <property type="evidence" value="ECO:0007669"/>
    <property type="project" value="InterPro"/>
</dbReference>